<evidence type="ECO:0000313" key="2">
    <source>
        <dbReference type="EMBL" id="PKU37212.1"/>
    </source>
</evidence>
<keyword evidence="3" id="KW-1185">Reference proteome</keyword>
<reference evidence="3" key="2">
    <citation type="submission" date="2017-12" db="EMBL/GenBank/DDBJ databases">
        <title>Genome sequence of the Bar-tailed Godwit (Limosa lapponica baueri).</title>
        <authorList>
            <person name="Lima N.C.B."/>
            <person name="Parody-Merino A.M."/>
            <person name="Battley P.F."/>
            <person name="Fidler A.E."/>
            <person name="Prosdocimi F."/>
        </authorList>
    </citation>
    <scope>NUCLEOTIDE SEQUENCE [LARGE SCALE GENOMIC DNA]</scope>
</reference>
<protein>
    <submittedName>
        <fullName evidence="2">Uncharacterized protein</fullName>
    </submittedName>
</protein>
<organism evidence="2 3">
    <name type="scientific">Limosa lapponica baueri</name>
    <dbReference type="NCBI Taxonomy" id="1758121"/>
    <lineage>
        <taxon>Eukaryota</taxon>
        <taxon>Metazoa</taxon>
        <taxon>Chordata</taxon>
        <taxon>Craniata</taxon>
        <taxon>Vertebrata</taxon>
        <taxon>Euteleostomi</taxon>
        <taxon>Archelosauria</taxon>
        <taxon>Archosauria</taxon>
        <taxon>Dinosauria</taxon>
        <taxon>Saurischia</taxon>
        <taxon>Theropoda</taxon>
        <taxon>Coelurosauria</taxon>
        <taxon>Aves</taxon>
        <taxon>Neognathae</taxon>
        <taxon>Neoaves</taxon>
        <taxon>Charadriiformes</taxon>
        <taxon>Scolopacidae</taxon>
        <taxon>Limosa</taxon>
    </lineage>
</organism>
<accession>A0A2I0TTU5</accession>
<evidence type="ECO:0000313" key="3">
    <source>
        <dbReference type="Proteomes" id="UP000233556"/>
    </source>
</evidence>
<feature type="region of interest" description="Disordered" evidence="1">
    <location>
        <begin position="61"/>
        <end position="96"/>
    </location>
</feature>
<gene>
    <name evidence="2" type="ORF">llap_12484</name>
</gene>
<dbReference type="AlphaFoldDB" id="A0A2I0TTU5"/>
<name>A0A2I0TTU5_LIMLA</name>
<sequence>MLPRSELTITVQREIAVLQSASEGQRQAGVKVSPRKMKQSIIYKLSCLKVKLYFEYKYRKRKKKKKKEKKKKYILKGTKKKKKNTKKKNKKKTNNLVPLGKFERVSLVI</sequence>
<evidence type="ECO:0000256" key="1">
    <source>
        <dbReference type="SAM" id="MobiDB-lite"/>
    </source>
</evidence>
<dbReference type="Proteomes" id="UP000233556">
    <property type="component" value="Unassembled WGS sequence"/>
</dbReference>
<dbReference type="EMBL" id="KZ507250">
    <property type="protein sequence ID" value="PKU37212.1"/>
    <property type="molecule type" value="Genomic_DNA"/>
</dbReference>
<proteinExistence type="predicted"/>
<reference evidence="3" key="1">
    <citation type="submission" date="2017-11" db="EMBL/GenBank/DDBJ databases">
        <authorList>
            <person name="Lima N.C."/>
            <person name="Parody-Merino A.M."/>
            <person name="Battley P.F."/>
            <person name="Fidler A.E."/>
            <person name="Prosdocimi F."/>
        </authorList>
    </citation>
    <scope>NUCLEOTIDE SEQUENCE [LARGE SCALE GENOMIC DNA]</scope>
</reference>
<feature type="compositionally biased region" description="Basic residues" evidence="1">
    <location>
        <begin position="61"/>
        <end position="93"/>
    </location>
</feature>